<evidence type="ECO:0000313" key="2">
    <source>
        <dbReference type="Proteomes" id="UP001055111"/>
    </source>
</evidence>
<reference evidence="1" key="1">
    <citation type="submission" date="2022-09" db="EMBL/GenBank/DDBJ databases">
        <title>Isolation and characterization of 3-chlorobenzoate degrading bacteria from soils in Shizuoka.</title>
        <authorList>
            <person name="Ifat A."/>
            <person name="Ogawa N."/>
            <person name="Kimbara K."/>
            <person name="Moriuchi R."/>
            <person name="Dohra H."/>
            <person name="Shintani M."/>
        </authorList>
    </citation>
    <scope>NUCLEOTIDE SEQUENCE</scope>
    <source>
        <strain evidence="1">19CS4-2</strain>
    </source>
</reference>
<dbReference type="EMBL" id="BPUS01000043">
    <property type="protein sequence ID" value="GJH30690.1"/>
    <property type="molecule type" value="Genomic_DNA"/>
</dbReference>
<protein>
    <submittedName>
        <fullName evidence="1">Uncharacterized protein</fullName>
    </submittedName>
</protein>
<dbReference type="Proteomes" id="UP001055111">
    <property type="component" value="Unassembled WGS sequence"/>
</dbReference>
<dbReference type="RefSeq" id="WP_238218270.1">
    <property type="nucleotide sequence ID" value="NZ_BPUS01000043.1"/>
</dbReference>
<gene>
    <name evidence="1" type="ORF">CBA19CS42_39260</name>
</gene>
<evidence type="ECO:0000313" key="1">
    <source>
        <dbReference type="EMBL" id="GJH30690.1"/>
    </source>
</evidence>
<sequence>MTHGRIDWRSLDGCNGFGREQDAGDGWVAAIVEFNDIEEFAKRRGITGGDPLVPIREAKVGWRERVLL</sequence>
<organism evidence="1 2">
    <name type="scientific">Caballeronia novacaledonica</name>
    <dbReference type="NCBI Taxonomy" id="1544861"/>
    <lineage>
        <taxon>Bacteria</taxon>
        <taxon>Pseudomonadati</taxon>
        <taxon>Pseudomonadota</taxon>
        <taxon>Betaproteobacteria</taxon>
        <taxon>Burkholderiales</taxon>
        <taxon>Burkholderiaceae</taxon>
        <taxon>Caballeronia</taxon>
    </lineage>
</organism>
<proteinExistence type="predicted"/>
<name>A0AA37MJX1_9BURK</name>
<comment type="caution">
    <text evidence="1">The sequence shown here is derived from an EMBL/GenBank/DDBJ whole genome shotgun (WGS) entry which is preliminary data.</text>
</comment>
<accession>A0AA37MJX1</accession>
<dbReference type="AlphaFoldDB" id="A0AA37MJX1"/>